<dbReference type="EMBL" id="CACRXK020000719">
    <property type="protein sequence ID" value="CAB3984303.1"/>
    <property type="molecule type" value="Genomic_DNA"/>
</dbReference>
<dbReference type="OrthoDB" id="6161089at2759"/>
<keyword evidence="5" id="KW-0812">Transmembrane</keyword>
<keyword evidence="9" id="KW-0472">Membrane</keyword>
<evidence type="ECO:0000256" key="6">
    <source>
        <dbReference type="ARBA" id="ARBA00022781"/>
    </source>
</evidence>
<keyword evidence="10" id="KW-0407">Ion channel</keyword>
<evidence type="ECO:0000256" key="2">
    <source>
        <dbReference type="ARBA" id="ARBA00006513"/>
    </source>
</evidence>
<organism evidence="11 12">
    <name type="scientific">Paramuricea clavata</name>
    <name type="common">Red gorgonian</name>
    <name type="synonym">Violescent sea-whip</name>
    <dbReference type="NCBI Taxonomy" id="317549"/>
    <lineage>
        <taxon>Eukaryota</taxon>
        <taxon>Metazoa</taxon>
        <taxon>Cnidaria</taxon>
        <taxon>Anthozoa</taxon>
        <taxon>Octocorallia</taxon>
        <taxon>Malacalcyonacea</taxon>
        <taxon>Plexauridae</taxon>
        <taxon>Paramuricea</taxon>
    </lineage>
</organism>
<evidence type="ECO:0000256" key="5">
    <source>
        <dbReference type="ARBA" id="ARBA00022692"/>
    </source>
</evidence>
<accession>A0A7D9HK04</accession>
<dbReference type="GO" id="GO:0015252">
    <property type="term" value="F:proton channel activity"/>
    <property type="evidence" value="ECO:0007669"/>
    <property type="project" value="InterPro"/>
</dbReference>
<keyword evidence="4" id="KW-1003">Cell membrane</keyword>
<evidence type="ECO:0000256" key="8">
    <source>
        <dbReference type="ARBA" id="ARBA00023065"/>
    </source>
</evidence>
<dbReference type="Proteomes" id="UP001152795">
    <property type="component" value="Unassembled WGS sequence"/>
</dbReference>
<proteinExistence type="inferred from homology"/>
<reference evidence="11" key="1">
    <citation type="submission" date="2020-04" db="EMBL/GenBank/DDBJ databases">
        <authorList>
            <person name="Alioto T."/>
            <person name="Alioto T."/>
            <person name="Gomez Garrido J."/>
        </authorList>
    </citation>
    <scope>NUCLEOTIDE SEQUENCE</scope>
    <source>
        <strain evidence="11">A484AB</strain>
    </source>
</reference>
<comment type="subcellular location">
    <subcellularLocation>
        <location evidence="1">Cell membrane</location>
        <topology evidence="1">Multi-pass membrane protein</topology>
    </subcellularLocation>
</comment>
<keyword evidence="6" id="KW-0375">Hydrogen ion transport</keyword>
<evidence type="ECO:0000256" key="7">
    <source>
        <dbReference type="ARBA" id="ARBA00022989"/>
    </source>
</evidence>
<dbReference type="AlphaFoldDB" id="A0A7D9HK04"/>
<evidence type="ECO:0000256" key="10">
    <source>
        <dbReference type="ARBA" id="ARBA00023303"/>
    </source>
</evidence>
<keyword evidence="8" id="KW-0406">Ion transport</keyword>
<dbReference type="PANTHER" id="PTHR21522:SF32">
    <property type="entry name" value="OTOPETRIN-2"/>
    <property type="match status" value="1"/>
</dbReference>
<keyword evidence="12" id="KW-1185">Reference proteome</keyword>
<sequence length="431" mass="50218">MFDDDVFPFQTTTPIERLPEDPWYMRLLSEWCDAWENVRDLWRTRDCWSKLYAIVSFVCLPLRAIRRASSHHNNITIPDHASMCYLFLLMCYTFVLNLIELGESNKRRDTFVASCMALAIPAMLYVCLFTKDRVRHDPCHNAPMRIFFRGGLYILGFASIMNSVCLAIDEWSCQPSKNEFDNKTAATVQFVKALFVVTETLFLGYFHKACFPVDTAFLQISLAHILGTNLALWFWTLCEEAKPRHTECKTAPKLGWDRYQKYFYPVFIEYLFLGLAILYQLWINLRHGEEMLCRFCKNCKRCLYCSQTPIPEEENNDQIASLRQRSSTNLQRIRSIDYDDALLYISLMGILLIEGFHAVSKIIAGRSYFYLLALDISGTVQHLTQAVTLMSLSRTTSGPRNRAWICECILFLLLTNLAWWVQNSFYLEPIH</sequence>
<gene>
    <name evidence="11" type="ORF">PACLA_8A007729</name>
</gene>
<comment type="caution">
    <text evidence="11">The sequence shown here is derived from an EMBL/GenBank/DDBJ whole genome shotgun (WGS) entry which is preliminary data.</text>
</comment>
<evidence type="ECO:0000313" key="12">
    <source>
        <dbReference type="Proteomes" id="UP001152795"/>
    </source>
</evidence>
<dbReference type="GO" id="GO:0005886">
    <property type="term" value="C:plasma membrane"/>
    <property type="evidence" value="ECO:0007669"/>
    <property type="project" value="UniProtKB-SubCell"/>
</dbReference>
<evidence type="ECO:0000256" key="9">
    <source>
        <dbReference type="ARBA" id="ARBA00023136"/>
    </source>
</evidence>
<evidence type="ECO:0000256" key="3">
    <source>
        <dbReference type="ARBA" id="ARBA00022448"/>
    </source>
</evidence>
<evidence type="ECO:0000313" key="11">
    <source>
        <dbReference type="EMBL" id="CAB3984303.1"/>
    </source>
</evidence>
<dbReference type="InterPro" id="IPR004878">
    <property type="entry name" value="Otopetrin"/>
</dbReference>
<keyword evidence="3" id="KW-0813">Transport</keyword>
<dbReference type="PANTHER" id="PTHR21522">
    <property type="entry name" value="PROTON CHANNEL OTOP"/>
    <property type="match status" value="1"/>
</dbReference>
<protein>
    <submittedName>
        <fullName evidence="11">Uncharacterized protein</fullName>
    </submittedName>
</protein>
<evidence type="ECO:0000256" key="1">
    <source>
        <dbReference type="ARBA" id="ARBA00004651"/>
    </source>
</evidence>
<name>A0A7D9HK04_PARCT</name>
<evidence type="ECO:0000256" key="4">
    <source>
        <dbReference type="ARBA" id="ARBA00022475"/>
    </source>
</evidence>
<keyword evidence="7" id="KW-1133">Transmembrane helix</keyword>
<comment type="similarity">
    <text evidence="2">Belongs to the otopetrin family.</text>
</comment>